<dbReference type="HAMAP" id="MF_00921">
    <property type="entry name" value="PDRP"/>
    <property type="match status" value="1"/>
</dbReference>
<dbReference type="EMBL" id="UPPP01000052">
    <property type="protein sequence ID" value="VBB05047.1"/>
    <property type="molecule type" value="Genomic_DNA"/>
</dbReference>
<evidence type="ECO:0000256" key="2">
    <source>
        <dbReference type="ARBA" id="ARBA00022679"/>
    </source>
</evidence>
<dbReference type="Pfam" id="PF03618">
    <property type="entry name" value="Kinase-PPPase"/>
    <property type="match status" value="1"/>
</dbReference>
<dbReference type="EC" id="2.7.4.27" evidence="5"/>
<dbReference type="EC" id="2.7.11.32" evidence="5"/>
<keyword evidence="2 5" id="KW-0808">Transferase</keyword>
<name>A0A498R2K3_9FIRM</name>
<comment type="catalytic activity">
    <reaction evidence="5">
        <text>N(tele)-phospho-L-histidyl/O-phospho-L-threonyl-[pyruvate, phosphate dikinase] + phosphate + H(+) = N(tele)-phospho-L-histidyl/L-threonyl-[pyruvate, phosphate dikinase] + diphosphate</text>
        <dbReference type="Rhea" id="RHEA:43696"/>
        <dbReference type="Rhea" id="RHEA-COMP:10650"/>
        <dbReference type="Rhea" id="RHEA-COMP:10651"/>
        <dbReference type="ChEBI" id="CHEBI:15378"/>
        <dbReference type="ChEBI" id="CHEBI:30013"/>
        <dbReference type="ChEBI" id="CHEBI:33019"/>
        <dbReference type="ChEBI" id="CHEBI:43474"/>
        <dbReference type="ChEBI" id="CHEBI:61977"/>
        <dbReference type="ChEBI" id="CHEBI:83586"/>
        <dbReference type="EC" id="2.7.4.27"/>
    </reaction>
</comment>
<dbReference type="GO" id="GO:0043531">
    <property type="term" value="F:ADP binding"/>
    <property type="evidence" value="ECO:0007669"/>
    <property type="project" value="UniProtKB-UniRule"/>
</dbReference>
<protein>
    <recommendedName>
        <fullName evidence="5">Putative pyruvate, phosphate dikinase regulatory protein</fullName>
        <shortName evidence="5">PPDK regulatory protein</shortName>
        <ecNumber evidence="5">2.7.11.32</ecNumber>
        <ecNumber evidence="5">2.7.4.27</ecNumber>
    </recommendedName>
</protein>
<reference evidence="6 7" key="1">
    <citation type="submission" date="2018-06" db="EMBL/GenBank/DDBJ databases">
        <authorList>
            <person name="Strepis N."/>
        </authorList>
    </citation>
    <scope>NUCLEOTIDE SEQUENCE [LARGE SCALE GENOMIC DNA]</scope>
    <source>
        <strain evidence="6">LUCI</strain>
    </source>
</reference>
<keyword evidence="1 5" id="KW-0723">Serine/threonine-protein kinase</keyword>
<feature type="binding site" evidence="5">
    <location>
        <begin position="161"/>
        <end position="168"/>
    </location>
    <ligand>
        <name>ADP</name>
        <dbReference type="ChEBI" id="CHEBI:456216"/>
    </ligand>
</feature>
<dbReference type="InterPro" id="IPR026565">
    <property type="entry name" value="PPDK_reg"/>
</dbReference>
<comment type="catalytic activity">
    <reaction evidence="5">
        <text>N(tele)-phospho-L-histidyl/L-threonyl-[pyruvate, phosphate dikinase] + ADP = N(tele)-phospho-L-histidyl/O-phospho-L-threonyl-[pyruvate, phosphate dikinase] + AMP + H(+)</text>
        <dbReference type="Rhea" id="RHEA:43692"/>
        <dbReference type="Rhea" id="RHEA-COMP:10650"/>
        <dbReference type="Rhea" id="RHEA-COMP:10651"/>
        <dbReference type="ChEBI" id="CHEBI:15378"/>
        <dbReference type="ChEBI" id="CHEBI:30013"/>
        <dbReference type="ChEBI" id="CHEBI:61977"/>
        <dbReference type="ChEBI" id="CHEBI:83586"/>
        <dbReference type="ChEBI" id="CHEBI:456215"/>
        <dbReference type="ChEBI" id="CHEBI:456216"/>
        <dbReference type="EC" id="2.7.11.32"/>
    </reaction>
</comment>
<dbReference type="PANTHER" id="PTHR31756:SF3">
    <property type="entry name" value="PYRUVATE, PHOSPHATE DIKINASE REGULATORY PROTEIN 1, CHLOROPLASTIC"/>
    <property type="match status" value="1"/>
</dbReference>
<dbReference type="GO" id="GO:0016776">
    <property type="term" value="F:phosphotransferase activity, phosphate group as acceptor"/>
    <property type="evidence" value="ECO:0007669"/>
    <property type="project" value="UniProtKB-UniRule"/>
</dbReference>
<dbReference type="GO" id="GO:0004674">
    <property type="term" value="F:protein serine/threonine kinase activity"/>
    <property type="evidence" value="ECO:0007669"/>
    <property type="project" value="UniProtKB-UniRule"/>
</dbReference>
<proteinExistence type="inferred from homology"/>
<sequence length="283" mass="31449">MPKEELLISSNSTKVPVIYVLSDSIGETGEAVVKAAASQFDHGLVDIRRAPYLKTIREVEKALTDASEVGAAIVYTLVHQDLKSFLERTAREYGLIHADIMGPVMNALQSVTHISPKNEPGLIRKLDETYFSKVEAIEFAVKYDDGKEPHGVLRADIVVTGISRTSKTPLCMYLAHKGIKAANVPLVPEVNPPEELFKVARKVVGLTIKPSHLFEIRKERLKTMGLSQTDDYANWERILMELDYAASIMRKIGCPVVDVTNRAVEETAAKVLDFYRKGAKKNE</sequence>
<gene>
    <name evidence="6" type="ORF">LUCI_0253</name>
</gene>
<accession>A0A498R2K3</accession>
<dbReference type="InterPro" id="IPR005177">
    <property type="entry name" value="Kinase-pyrophosphorylase"/>
</dbReference>
<dbReference type="NCBIfam" id="NF003742">
    <property type="entry name" value="PRK05339.1"/>
    <property type="match status" value="1"/>
</dbReference>
<dbReference type="GO" id="GO:0005524">
    <property type="term" value="F:ATP binding"/>
    <property type="evidence" value="ECO:0007669"/>
    <property type="project" value="InterPro"/>
</dbReference>
<comment type="similarity">
    <text evidence="5">Belongs to the pyruvate, phosphate/water dikinase regulatory protein family. PDRP subfamily.</text>
</comment>
<keyword evidence="4 5" id="KW-0418">Kinase</keyword>
<keyword evidence="7" id="KW-1185">Reference proteome</keyword>
<organism evidence="6 7">
    <name type="scientific">Lucifera butyrica</name>
    <dbReference type="NCBI Taxonomy" id="1351585"/>
    <lineage>
        <taxon>Bacteria</taxon>
        <taxon>Bacillati</taxon>
        <taxon>Bacillota</taxon>
        <taxon>Negativicutes</taxon>
        <taxon>Veillonellales</taxon>
        <taxon>Veillonellaceae</taxon>
        <taxon>Lucifera</taxon>
    </lineage>
</organism>
<evidence type="ECO:0000256" key="5">
    <source>
        <dbReference type="HAMAP-Rule" id="MF_00921"/>
    </source>
</evidence>
<dbReference type="Proteomes" id="UP000277811">
    <property type="component" value="Unassembled WGS sequence"/>
</dbReference>
<dbReference type="AlphaFoldDB" id="A0A498R2K3"/>
<dbReference type="PANTHER" id="PTHR31756">
    <property type="entry name" value="PYRUVATE, PHOSPHATE DIKINASE REGULATORY PROTEIN 1, CHLOROPLASTIC"/>
    <property type="match status" value="1"/>
</dbReference>
<evidence type="ECO:0000256" key="3">
    <source>
        <dbReference type="ARBA" id="ARBA00022741"/>
    </source>
</evidence>
<evidence type="ECO:0000313" key="6">
    <source>
        <dbReference type="EMBL" id="VBB05047.1"/>
    </source>
</evidence>
<evidence type="ECO:0000256" key="1">
    <source>
        <dbReference type="ARBA" id="ARBA00022527"/>
    </source>
</evidence>
<comment type="function">
    <text evidence="5">Bifunctional serine/threonine kinase and phosphorylase involved in the regulation of the pyruvate, phosphate dikinase (PPDK) by catalyzing its phosphorylation/dephosphorylation.</text>
</comment>
<keyword evidence="3 5" id="KW-0547">Nucleotide-binding</keyword>
<evidence type="ECO:0000313" key="7">
    <source>
        <dbReference type="Proteomes" id="UP000277811"/>
    </source>
</evidence>
<evidence type="ECO:0000256" key="4">
    <source>
        <dbReference type="ARBA" id="ARBA00022777"/>
    </source>
</evidence>